<sequence>MVDHWPMIGREQDISAVLRSIADDGARGVAVAGKAGVGKSRLAREAVLAAAAAGWTVRTVAATATSRAIPLGAFSQWSDDVESAPLAVARSVIEALTDDLQPDRLVVFVDDAHLLDDLSALVVHQLVHSQAAAVILAIRSGEVAPAAVTALWKDGLLRRHDLEPLSRNEIGELLAATLGAVPDEACAERLWHLTGGNVLFLRQLIEQEHRARRMAAADGAVQWRGNTEISGSLAELVDAQIGAIPEEVRDVVDLVAVSEPVNWHCLRLIADQDAIESAEQRELIRISGDDVYIGHPLYAEVRLNRCGSSRLRRLRGQVATAMKDGGGSARVVKRGLLWLDSDLPLEPSVLLSAASAASSLLDFETAHRLFGAAAATGVGARARIPLAYSLFMMERGELALEVLEGLEVDEVMESAFINHTVMRASNLLWGMRSPERSWRLIDDALESANGPRRQQLLIFRANQLSLAARPRQVLSTMADVDYQKLDWYGMTMGYAAESLAYAELGQLDHAVARAAQASQALVLSEQGRFLQQPATEFHTFALLAAGRIPEGIEVAERNSRDQHGEPAGVRAVASEILGMALLAAGDLDAALRLLPREINDEMVNNFNVANSFYRFHLMRGQALARSGDADAAERALHTARGYRHPAYVYVASIETITAAWLAAVRSRTTEARRLAREAAEFAREHDQFAREVWYLQTAVQFDDTDAAGRLAELATLVQGPRAALAARYAAALSSDNADELDWVSTEFEDMCDLLAAADAAGQAATSHRRAGRGAHAMAAAARAQGLAARCGGATSPAIAAAHFAPPFSTREREIAVLVARGLSNREIAQAVSLSVRTVESHIYRASTKAGVSGRAALAQMMRSAEELG</sequence>
<dbReference type="Pfam" id="PF13191">
    <property type="entry name" value="AAA_16"/>
    <property type="match status" value="1"/>
</dbReference>
<dbReference type="CDD" id="cd06170">
    <property type="entry name" value="LuxR_C_like"/>
    <property type="match status" value="1"/>
</dbReference>
<dbReference type="Proteomes" id="UP001229081">
    <property type="component" value="Unassembled WGS sequence"/>
</dbReference>
<dbReference type="GO" id="GO:0005737">
    <property type="term" value="C:cytoplasm"/>
    <property type="evidence" value="ECO:0007669"/>
    <property type="project" value="TreeGrafter"/>
</dbReference>
<proteinExistence type="predicted"/>
<gene>
    <name evidence="4" type="ORF">QXL92_18230</name>
</gene>
<dbReference type="GO" id="GO:0003677">
    <property type="term" value="F:DNA binding"/>
    <property type="evidence" value="ECO:0007669"/>
    <property type="project" value="InterPro"/>
</dbReference>
<dbReference type="Gene3D" id="3.40.50.300">
    <property type="entry name" value="P-loop containing nucleotide triphosphate hydrolases"/>
    <property type="match status" value="1"/>
</dbReference>
<evidence type="ECO:0000256" key="2">
    <source>
        <dbReference type="ARBA" id="ARBA00022840"/>
    </source>
</evidence>
<dbReference type="EMBL" id="JAUFSA010000001">
    <property type="protein sequence ID" value="MDP7736683.1"/>
    <property type="molecule type" value="Genomic_DNA"/>
</dbReference>
<evidence type="ECO:0000256" key="1">
    <source>
        <dbReference type="ARBA" id="ARBA00022741"/>
    </source>
</evidence>
<dbReference type="PANTHER" id="PTHR16305:SF28">
    <property type="entry name" value="GUANYLATE CYCLASE DOMAIN-CONTAINING PROTEIN"/>
    <property type="match status" value="1"/>
</dbReference>
<dbReference type="PROSITE" id="PS00622">
    <property type="entry name" value="HTH_LUXR_1"/>
    <property type="match status" value="1"/>
</dbReference>
<dbReference type="InterPro" id="IPR041664">
    <property type="entry name" value="AAA_16"/>
</dbReference>
<accession>A0AAJ1W3K2</accession>
<dbReference type="SMART" id="SM00421">
    <property type="entry name" value="HTH_LUXR"/>
    <property type="match status" value="1"/>
</dbReference>
<dbReference type="PROSITE" id="PS50043">
    <property type="entry name" value="HTH_LUXR_2"/>
    <property type="match status" value="1"/>
</dbReference>
<dbReference type="GO" id="GO:0006355">
    <property type="term" value="P:regulation of DNA-templated transcription"/>
    <property type="evidence" value="ECO:0007669"/>
    <property type="project" value="InterPro"/>
</dbReference>
<keyword evidence="2" id="KW-0067">ATP-binding</keyword>
<dbReference type="PRINTS" id="PR00038">
    <property type="entry name" value="HTHLUXR"/>
</dbReference>
<dbReference type="Gene3D" id="1.10.10.10">
    <property type="entry name" value="Winged helix-like DNA-binding domain superfamily/Winged helix DNA-binding domain"/>
    <property type="match status" value="1"/>
</dbReference>
<evidence type="ECO:0000313" key="4">
    <source>
        <dbReference type="EMBL" id="MDP7736683.1"/>
    </source>
</evidence>
<dbReference type="InterPro" id="IPR027417">
    <property type="entry name" value="P-loop_NTPase"/>
</dbReference>
<reference evidence="4" key="1">
    <citation type="submission" date="2023-06" db="EMBL/GenBank/DDBJ databases">
        <title>Identification of two novel mycobacterium reveal diversities and complexities of Mycobacterium gordonae clade.</title>
        <authorList>
            <person name="Matsumoto Y."/>
            <person name="Nakamura S."/>
            <person name="Motooka D."/>
            <person name="Fukushima K."/>
        </authorList>
    </citation>
    <scope>NUCLEOTIDE SEQUENCE</scope>
    <source>
        <strain evidence="4">TY812</strain>
    </source>
</reference>
<dbReference type="GO" id="GO:0005524">
    <property type="term" value="F:ATP binding"/>
    <property type="evidence" value="ECO:0007669"/>
    <property type="project" value="UniProtKB-KW"/>
</dbReference>
<dbReference type="InterPro" id="IPR000792">
    <property type="entry name" value="Tscrpt_reg_LuxR_C"/>
</dbReference>
<dbReference type="PANTHER" id="PTHR16305">
    <property type="entry name" value="TESTICULAR SOLUBLE ADENYLYL CYCLASE"/>
    <property type="match status" value="1"/>
</dbReference>
<dbReference type="SUPFAM" id="SSF52540">
    <property type="entry name" value="P-loop containing nucleoside triphosphate hydrolases"/>
    <property type="match status" value="1"/>
</dbReference>
<name>A0AAJ1W3K2_9MYCO</name>
<dbReference type="Pfam" id="PF00196">
    <property type="entry name" value="GerE"/>
    <property type="match status" value="1"/>
</dbReference>
<dbReference type="RefSeq" id="WP_276322765.1">
    <property type="nucleotide sequence ID" value="NZ_JAUFSA010000001.1"/>
</dbReference>
<protein>
    <submittedName>
        <fullName evidence="4">LuxR C-terminal-related transcriptional regulator</fullName>
    </submittedName>
</protein>
<dbReference type="SUPFAM" id="SSF46894">
    <property type="entry name" value="C-terminal effector domain of the bipartite response regulators"/>
    <property type="match status" value="1"/>
</dbReference>
<dbReference type="InterPro" id="IPR036388">
    <property type="entry name" value="WH-like_DNA-bd_sf"/>
</dbReference>
<evidence type="ECO:0000313" key="5">
    <source>
        <dbReference type="Proteomes" id="UP001229081"/>
    </source>
</evidence>
<comment type="caution">
    <text evidence="4">The sequence shown here is derived from an EMBL/GenBank/DDBJ whole genome shotgun (WGS) entry which is preliminary data.</text>
</comment>
<dbReference type="GO" id="GO:0004016">
    <property type="term" value="F:adenylate cyclase activity"/>
    <property type="evidence" value="ECO:0007669"/>
    <property type="project" value="TreeGrafter"/>
</dbReference>
<organism evidence="4 5">
    <name type="scientific">Mycobacterium paragordonae</name>
    <dbReference type="NCBI Taxonomy" id="1389713"/>
    <lineage>
        <taxon>Bacteria</taxon>
        <taxon>Bacillati</taxon>
        <taxon>Actinomycetota</taxon>
        <taxon>Actinomycetes</taxon>
        <taxon>Mycobacteriales</taxon>
        <taxon>Mycobacteriaceae</taxon>
        <taxon>Mycobacterium</taxon>
    </lineage>
</organism>
<dbReference type="AlphaFoldDB" id="A0AAJ1W3K2"/>
<evidence type="ECO:0000259" key="3">
    <source>
        <dbReference type="PROSITE" id="PS50043"/>
    </source>
</evidence>
<keyword evidence="1" id="KW-0547">Nucleotide-binding</keyword>
<dbReference type="InterPro" id="IPR016032">
    <property type="entry name" value="Sig_transdc_resp-reg_C-effctor"/>
</dbReference>
<feature type="domain" description="HTH luxR-type" evidence="3">
    <location>
        <begin position="800"/>
        <end position="865"/>
    </location>
</feature>